<gene>
    <name evidence="2" type="ORF">AVDCRST_MAG04-1404</name>
</gene>
<reference evidence="2" key="1">
    <citation type="submission" date="2020-02" db="EMBL/GenBank/DDBJ databases">
        <authorList>
            <person name="Meier V. D."/>
        </authorList>
    </citation>
    <scope>NUCLEOTIDE SEQUENCE</scope>
    <source>
        <strain evidence="2">AVDCRST_MAG04</strain>
    </source>
</reference>
<dbReference type="AlphaFoldDB" id="A0A6J4HYV4"/>
<protein>
    <submittedName>
        <fullName evidence="2">Uncharacterized protein</fullName>
    </submittedName>
</protein>
<evidence type="ECO:0000313" key="2">
    <source>
        <dbReference type="EMBL" id="CAA9236604.1"/>
    </source>
</evidence>
<sequence length="106" mass="11305">MRRHRRPVQQSPGRVLQLTPLAPGIVEAILQGRQPLELGRPAMIEPLPAGWARQRAAVLRGASSKAGTRVAAKGEPAPMAAPRGEQIIARRPRPGVGRLESAGISE</sequence>
<feature type="region of interest" description="Disordered" evidence="1">
    <location>
        <begin position="62"/>
        <end position="82"/>
    </location>
</feature>
<evidence type="ECO:0000256" key="1">
    <source>
        <dbReference type="SAM" id="MobiDB-lite"/>
    </source>
</evidence>
<proteinExistence type="predicted"/>
<dbReference type="EMBL" id="CADCTL010000099">
    <property type="protein sequence ID" value="CAA9236604.1"/>
    <property type="molecule type" value="Genomic_DNA"/>
</dbReference>
<organism evidence="2">
    <name type="scientific">uncultured Acetobacteraceae bacterium</name>
    <dbReference type="NCBI Taxonomy" id="169975"/>
    <lineage>
        <taxon>Bacteria</taxon>
        <taxon>Pseudomonadati</taxon>
        <taxon>Pseudomonadota</taxon>
        <taxon>Alphaproteobacteria</taxon>
        <taxon>Acetobacterales</taxon>
        <taxon>Acetobacteraceae</taxon>
        <taxon>environmental samples</taxon>
    </lineage>
</organism>
<accession>A0A6J4HYV4</accession>
<name>A0A6J4HYV4_9PROT</name>